<dbReference type="PROSITE" id="PS50943">
    <property type="entry name" value="HTH_CROC1"/>
    <property type="match status" value="1"/>
</dbReference>
<feature type="region of interest" description="Disordered" evidence="1">
    <location>
        <begin position="127"/>
        <end position="151"/>
    </location>
</feature>
<dbReference type="Proteomes" id="UP000332487">
    <property type="component" value="Unassembled WGS sequence"/>
</dbReference>
<proteinExistence type="predicted"/>
<dbReference type="InterPro" id="IPR004451">
    <property type="entry name" value="MJ0586"/>
</dbReference>
<dbReference type="SUPFAM" id="SSF47413">
    <property type="entry name" value="lambda repressor-like DNA-binding domains"/>
    <property type="match status" value="1"/>
</dbReference>
<reference evidence="3 4" key="2">
    <citation type="journal article" date="2010" name="Proc. Natl. Acad. Sci. U.S.A.">
        <title>Enigmatic, ultrasmall, uncultivated Archaea.</title>
        <authorList>
            <person name="Baker B.J."/>
            <person name="Comolli L.R."/>
            <person name="Dick G.J."/>
            <person name="Hauser L.J."/>
            <person name="Hyatt D."/>
            <person name="Dill B.D."/>
            <person name="Land M.L."/>
            <person name="Verberkmoes N.C."/>
            <person name="Hettich R.L."/>
            <person name="Banfield J.F."/>
        </authorList>
    </citation>
    <scope>NUCLEOTIDE SEQUENCE [LARGE SCALE GENOMIC DNA]</scope>
    <source>
        <strain evidence="3">ARMAN-2</strain>
    </source>
</reference>
<feature type="compositionally biased region" description="Basic and acidic residues" evidence="1">
    <location>
        <begin position="130"/>
        <end position="140"/>
    </location>
</feature>
<organism evidence="3 4">
    <name type="scientific">Candidatus Micrarchaeum acidiphilum ARMAN-2</name>
    <dbReference type="NCBI Taxonomy" id="425595"/>
    <lineage>
        <taxon>Archaea</taxon>
        <taxon>Candidatus Micrarchaeota</taxon>
        <taxon>Candidatus Micrarchaeia</taxon>
        <taxon>Candidatus Micrarchaeales</taxon>
        <taxon>Candidatus Micrarchaeaceae</taxon>
        <taxon>Candidatus Micrarchaeum</taxon>
    </lineage>
</organism>
<evidence type="ECO:0000313" key="4">
    <source>
        <dbReference type="Proteomes" id="UP000332487"/>
    </source>
</evidence>
<dbReference type="InterPro" id="IPR010982">
    <property type="entry name" value="Lambda_DNA-bd_dom_sf"/>
</dbReference>
<dbReference type="GO" id="GO:0003677">
    <property type="term" value="F:DNA binding"/>
    <property type="evidence" value="ECO:0007669"/>
    <property type="project" value="InterPro"/>
</dbReference>
<dbReference type="EMBL" id="GG697241">
    <property type="protein sequence ID" value="EET89876.1"/>
    <property type="molecule type" value="Genomic_DNA"/>
</dbReference>
<dbReference type="Gene3D" id="1.10.260.40">
    <property type="entry name" value="lambda repressor-like DNA-binding domains"/>
    <property type="match status" value="1"/>
</dbReference>
<dbReference type="AlphaFoldDB" id="C7DIV2"/>
<evidence type="ECO:0000256" key="1">
    <source>
        <dbReference type="SAM" id="MobiDB-lite"/>
    </source>
</evidence>
<name>C7DIV2_MICA2</name>
<dbReference type="SMART" id="SM00530">
    <property type="entry name" value="HTH_XRE"/>
    <property type="match status" value="1"/>
</dbReference>
<evidence type="ECO:0000259" key="2">
    <source>
        <dbReference type="PROSITE" id="PS50943"/>
    </source>
</evidence>
<accession>C7DIV2</accession>
<sequence length="151" mass="16913">MEECELCGKSTDSAYVVLVEGVELRVCASCANGKKVLSHRPTDSARQDYRGAYQKTVKKNIDEPPLVDNYGRVIREARERLKIPIKVLAEMINEKETFLSRVEAEKAAPPAQLIRKLEKTLSIKLTSSRSEADDNQHYRSDNGVTTIGDFA</sequence>
<dbReference type="InterPro" id="IPR058562">
    <property type="entry name" value="MJ0586_N"/>
</dbReference>
<dbReference type="Pfam" id="PF01381">
    <property type="entry name" value="HTH_3"/>
    <property type="match status" value="1"/>
</dbReference>
<dbReference type="Pfam" id="PF26602">
    <property type="entry name" value="HVO_2718_N"/>
    <property type="match status" value="1"/>
</dbReference>
<gene>
    <name evidence="3" type="ORF">UNLARM2_0990</name>
</gene>
<evidence type="ECO:0000313" key="3">
    <source>
        <dbReference type="EMBL" id="EET89876.1"/>
    </source>
</evidence>
<dbReference type="NCBIfam" id="TIGR00270">
    <property type="entry name" value="multiprotein bridging factor aMBF1"/>
    <property type="match status" value="1"/>
</dbReference>
<protein>
    <submittedName>
        <fullName evidence="3">Transcriptional regulator, XRE family</fullName>
    </submittedName>
</protein>
<dbReference type="CDD" id="cd00093">
    <property type="entry name" value="HTH_XRE"/>
    <property type="match status" value="1"/>
</dbReference>
<feature type="domain" description="HTH cro/C1-type" evidence="2">
    <location>
        <begin position="74"/>
        <end position="128"/>
    </location>
</feature>
<reference evidence="3 4" key="1">
    <citation type="journal article" date="2009" name="Genome Biol.">
        <title>Community-wide analysis of microbial genome sequence signatures.</title>
        <authorList>
            <person name="Dick G.J."/>
            <person name="Andersson A.F."/>
            <person name="Baker B.J."/>
            <person name="Simmons S.L."/>
            <person name="Thomas B.C."/>
            <person name="Yelton A.P."/>
            <person name="Banfield J.F."/>
        </authorList>
    </citation>
    <scope>NUCLEOTIDE SEQUENCE [LARGE SCALE GENOMIC DNA]</scope>
    <source>
        <strain evidence="3">ARMAN-2</strain>
    </source>
</reference>
<keyword evidence="4" id="KW-1185">Reference proteome</keyword>
<dbReference type="InterPro" id="IPR001387">
    <property type="entry name" value="Cro/C1-type_HTH"/>
</dbReference>